<dbReference type="AlphaFoldDB" id="A0A4Y7SFK6"/>
<accession>A0A4Y7SFK6</accession>
<gene>
    <name evidence="1" type="ORF">FA13DRAFT_1742742</name>
</gene>
<protein>
    <recommendedName>
        <fullName evidence="3">F-box domain-containing protein</fullName>
    </recommendedName>
</protein>
<sequence>MPWVISDAHDIYDFEGWRTKCPPTLAILPPSLTSLDLHIALPSDDHMRVPGHIAPGALDRLTSLDINSTGDWNPVASLLRYCSKLQHLSIHRDHAVEHHYTPDMDNRLLLQLEPINLPHLRSLEVALKPPRDVHGFLRLFRASNLKIIRTRQERRATQEERYLWNSLLSLRLLTPGVNQLAIRHLTLFARSSTPPATVPAAELHDILSDLPPPLLHLRLENLTFNAGELLGLHKTRSTSTSTLRFLPSLHCFEIADPGPEFDLIYFLELVKGVCRTPPALGAFPALRKIVFTFTVVDTWEYPSPDRVFLDQYRDEATLRELETSFGIVMDLIAITTWD</sequence>
<organism evidence="1 2">
    <name type="scientific">Coprinellus micaceus</name>
    <name type="common">Glistening ink-cap mushroom</name>
    <name type="synonym">Coprinus micaceus</name>
    <dbReference type="NCBI Taxonomy" id="71717"/>
    <lineage>
        <taxon>Eukaryota</taxon>
        <taxon>Fungi</taxon>
        <taxon>Dikarya</taxon>
        <taxon>Basidiomycota</taxon>
        <taxon>Agaricomycotina</taxon>
        <taxon>Agaricomycetes</taxon>
        <taxon>Agaricomycetidae</taxon>
        <taxon>Agaricales</taxon>
        <taxon>Agaricineae</taxon>
        <taxon>Psathyrellaceae</taxon>
        <taxon>Coprinellus</taxon>
    </lineage>
</organism>
<dbReference type="SUPFAM" id="SSF52047">
    <property type="entry name" value="RNI-like"/>
    <property type="match status" value="1"/>
</dbReference>
<keyword evidence="2" id="KW-1185">Reference proteome</keyword>
<comment type="caution">
    <text evidence="1">The sequence shown here is derived from an EMBL/GenBank/DDBJ whole genome shotgun (WGS) entry which is preliminary data.</text>
</comment>
<proteinExistence type="predicted"/>
<evidence type="ECO:0000313" key="2">
    <source>
        <dbReference type="Proteomes" id="UP000298030"/>
    </source>
</evidence>
<dbReference type="EMBL" id="QPFP01000134">
    <property type="protein sequence ID" value="TEB20654.1"/>
    <property type="molecule type" value="Genomic_DNA"/>
</dbReference>
<name>A0A4Y7SFK6_COPMI</name>
<dbReference type="Proteomes" id="UP000298030">
    <property type="component" value="Unassembled WGS sequence"/>
</dbReference>
<evidence type="ECO:0008006" key="3">
    <source>
        <dbReference type="Google" id="ProtNLM"/>
    </source>
</evidence>
<evidence type="ECO:0000313" key="1">
    <source>
        <dbReference type="EMBL" id="TEB20654.1"/>
    </source>
</evidence>
<reference evidence="1 2" key="1">
    <citation type="journal article" date="2019" name="Nat. Ecol. Evol.">
        <title>Megaphylogeny resolves global patterns of mushroom evolution.</title>
        <authorList>
            <person name="Varga T."/>
            <person name="Krizsan K."/>
            <person name="Foldi C."/>
            <person name="Dima B."/>
            <person name="Sanchez-Garcia M."/>
            <person name="Sanchez-Ramirez S."/>
            <person name="Szollosi G.J."/>
            <person name="Szarkandi J.G."/>
            <person name="Papp V."/>
            <person name="Albert L."/>
            <person name="Andreopoulos W."/>
            <person name="Angelini C."/>
            <person name="Antonin V."/>
            <person name="Barry K.W."/>
            <person name="Bougher N.L."/>
            <person name="Buchanan P."/>
            <person name="Buyck B."/>
            <person name="Bense V."/>
            <person name="Catcheside P."/>
            <person name="Chovatia M."/>
            <person name="Cooper J."/>
            <person name="Damon W."/>
            <person name="Desjardin D."/>
            <person name="Finy P."/>
            <person name="Geml J."/>
            <person name="Haridas S."/>
            <person name="Hughes K."/>
            <person name="Justo A."/>
            <person name="Karasinski D."/>
            <person name="Kautmanova I."/>
            <person name="Kiss B."/>
            <person name="Kocsube S."/>
            <person name="Kotiranta H."/>
            <person name="LaButti K.M."/>
            <person name="Lechner B.E."/>
            <person name="Liimatainen K."/>
            <person name="Lipzen A."/>
            <person name="Lukacs Z."/>
            <person name="Mihaltcheva S."/>
            <person name="Morgado L.N."/>
            <person name="Niskanen T."/>
            <person name="Noordeloos M.E."/>
            <person name="Ohm R.A."/>
            <person name="Ortiz-Santana B."/>
            <person name="Ovrebo C."/>
            <person name="Racz N."/>
            <person name="Riley R."/>
            <person name="Savchenko A."/>
            <person name="Shiryaev A."/>
            <person name="Soop K."/>
            <person name="Spirin V."/>
            <person name="Szebenyi C."/>
            <person name="Tomsovsky M."/>
            <person name="Tulloss R.E."/>
            <person name="Uehling J."/>
            <person name="Grigoriev I.V."/>
            <person name="Vagvolgyi C."/>
            <person name="Papp T."/>
            <person name="Martin F.M."/>
            <person name="Miettinen O."/>
            <person name="Hibbett D.S."/>
            <person name="Nagy L.G."/>
        </authorList>
    </citation>
    <scope>NUCLEOTIDE SEQUENCE [LARGE SCALE GENOMIC DNA]</scope>
    <source>
        <strain evidence="1 2">FP101781</strain>
    </source>
</reference>